<feature type="domain" description="Major facilitator superfamily (MFS) profile" evidence="5">
    <location>
        <begin position="1"/>
        <end position="406"/>
    </location>
</feature>
<feature type="transmembrane region" description="Helical" evidence="4">
    <location>
        <begin position="99"/>
        <end position="118"/>
    </location>
</feature>
<dbReference type="InterPro" id="IPR036259">
    <property type="entry name" value="MFS_trans_sf"/>
</dbReference>
<dbReference type="Pfam" id="PF07690">
    <property type="entry name" value="MFS_1"/>
    <property type="match status" value="1"/>
</dbReference>
<keyword evidence="1 4" id="KW-0812">Transmembrane</keyword>
<keyword evidence="2 4" id="KW-1133">Transmembrane helix</keyword>
<feature type="transmembrane region" description="Helical" evidence="4">
    <location>
        <begin position="353"/>
        <end position="375"/>
    </location>
</feature>
<evidence type="ECO:0000313" key="7">
    <source>
        <dbReference type="Proteomes" id="UP000787472"/>
    </source>
</evidence>
<proteinExistence type="predicted"/>
<evidence type="ECO:0000256" key="2">
    <source>
        <dbReference type="ARBA" id="ARBA00022989"/>
    </source>
</evidence>
<dbReference type="Gene3D" id="1.20.1250.20">
    <property type="entry name" value="MFS general substrate transporter like domains"/>
    <property type="match status" value="2"/>
</dbReference>
<dbReference type="PANTHER" id="PTHR23524">
    <property type="entry name" value="TRANSPORTER, PUTATIVE (AFU_ORTHOLOGUE AFUA_8G04850)-RELATED"/>
    <property type="match status" value="1"/>
</dbReference>
<feature type="transmembrane region" description="Helical" evidence="4">
    <location>
        <begin position="258"/>
        <end position="280"/>
    </location>
</feature>
<dbReference type="EMBL" id="JAAONZ010000015">
    <property type="protein sequence ID" value="NHO67244.1"/>
    <property type="molecule type" value="Genomic_DNA"/>
</dbReference>
<keyword evidence="3 4" id="KW-0472">Membrane</keyword>
<dbReference type="SUPFAM" id="SSF103473">
    <property type="entry name" value="MFS general substrate transporter"/>
    <property type="match status" value="1"/>
</dbReference>
<accession>A0A9E5MN21</accession>
<name>A0A9E5MN21_9GAMM</name>
<evidence type="ECO:0000256" key="1">
    <source>
        <dbReference type="ARBA" id="ARBA00022692"/>
    </source>
</evidence>
<dbReference type="InterPro" id="IPR020846">
    <property type="entry name" value="MFS_dom"/>
</dbReference>
<evidence type="ECO:0000256" key="4">
    <source>
        <dbReference type="SAM" id="Phobius"/>
    </source>
</evidence>
<feature type="transmembrane region" description="Helical" evidence="4">
    <location>
        <begin position="169"/>
        <end position="188"/>
    </location>
</feature>
<organism evidence="6 7">
    <name type="scientific">Pseudomaricurvus hydrocarbonicus</name>
    <dbReference type="NCBI Taxonomy" id="1470433"/>
    <lineage>
        <taxon>Bacteria</taxon>
        <taxon>Pseudomonadati</taxon>
        <taxon>Pseudomonadota</taxon>
        <taxon>Gammaproteobacteria</taxon>
        <taxon>Cellvibrionales</taxon>
        <taxon>Cellvibrionaceae</taxon>
        <taxon>Pseudomaricurvus</taxon>
    </lineage>
</organism>
<evidence type="ECO:0000259" key="5">
    <source>
        <dbReference type="PROSITE" id="PS50850"/>
    </source>
</evidence>
<dbReference type="Proteomes" id="UP000787472">
    <property type="component" value="Unassembled WGS sequence"/>
</dbReference>
<dbReference type="InterPro" id="IPR011701">
    <property type="entry name" value="MFS"/>
</dbReference>
<evidence type="ECO:0000313" key="6">
    <source>
        <dbReference type="EMBL" id="NHO67244.1"/>
    </source>
</evidence>
<dbReference type="AlphaFoldDB" id="A0A9E5MN21"/>
<comment type="caution">
    <text evidence="6">The sequence shown here is derived from an EMBL/GenBank/DDBJ whole genome shotgun (WGS) entry which is preliminary data.</text>
</comment>
<reference evidence="6" key="1">
    <citation type="submission" date="2020-03" db="EMBL/GenBank/DDBJ databases">
        <authorList>
            <person name="Guo F."/>
        </authorList>
    </citation>
    <scope>NUCLEOTIDE SEQUENCE</scope>
    <source>
        <strain evidence="6">JCM 30134</strain>
    </source>
</reference>
<feature type="transmembrane region" description="Helical" evidence="4">
    <location>
        <begin position="130"/>
        <end position="149"/>
    </location>
</feature>
<feature type="transmembrane region" description="Helical" evidence="4">
    <location>
        <begin position="219"/>
        <end position="243"/>
    </location>
</feature>
<feature type="transmembrane region" description="Helical" evidence="4">
    <location>
        <begin position="381"/>
        <end position="401"/>
    </location>
</feature>
<keyword evidence="7" id="KW-1185">Reference proteome</keyword>
<feature type="transmembrane region" description="Helical" evidence="4">
    <location>
        <begin position="71"/>
        <end position="87"/>
    </location>
</feature>
<dbReference type="PROSITE" id="PS50850">
    <property type="entry name" value="MFS"/>
    <property type="match status" value="1"/>
</dbReference>
<gene>
    <name evidence="6" type="ORF">G8770_16975</name>
</gene>
<feature type="transmembrane region" description="Helical" evidence="4">
    <location>
        <begin position="317"/>
        <end position="341"/>
    </location>
</feature>
<dbReference type="PANTHER" id="PTHR23524:SF1">
    <property type="entry name" value="MRH DOMAIN-CONTAINING PROTEIN-RELATED"/>
    <property type="match status" value="1"/>
</dbReference>
<sequence length="423" mass="44766">MLTFYFACLCSIMLASFIPQSQPFILTEFLAIPESRHGLVSGMLNFWAEIVIILSVAIFGPLSDRFGRKPVTTLGFALMAVGTYLYPRAENLDYLLAYRLLYSVGIAAVTAMVVTIVADYASDKSRGKATGLLGVMNGVGAMIAVFVLLKLPALFQQQGLTAQEAGYKTYDLVAVIILLTSVVMLVGLKPHQKTDNGPHQSLLSSARNGLLAARDPGVALAYGASFLARGNLMIVGTFFTLWITNYGTSVLQLGRAEALAQAGTIVGVAQGCALLGAPLFGLMSDKMNRVHALMIALTVSAIGYSSTYFIHNPFSGGMLVCAIFIGLGEIGCIITSGVLIAQQTPARIRGAAIGFFTMCGAVGILAASVVGGYLYDLWRPSAPFVLFGGVAFIVLVWAMFVQGRVKPLSVTDNLDGGLETASV</sequence>
<protein>
    <submittedName>
        <fullName evidence="6">MFS transporter</fullName>
    </submittedName>
</protein>
<feature type="transmembrane region" description="Helical" evidence="4">
    <location>
        <begin position="292"/>
        <end position="311"/>
    </location>
</feature>
<feature type="transmembrane region" description="Helical" evidence="4">
    <location>
        <begin position="39"/>
        <end position="59"/>
    </location>
</feature>
<dbReference type="GO" id="GO:0022857">
    <property type="term" value="F:transmembrane transporter activity"/>
    <property type="evidence" value="ECO:0007669"/>
    <property type="project" value="InterPro"/>
</dbReference>
<evidence type="ECO:0000256" key="3">
    <source>
        <dbReference type="ARBA" id="ARBA00023136"/>
    </source>
</evidence>